<gene>
    <name evidence="2" type="ORF">PVAP13_7NG430450</name>
</gene>
<reference evidence="2" key="1">
    <citation type="submission" date="2020-05" db="EMBL/GenBank/DDBJ databases">
        <title>WGS assembly of Panicum virgatum.</title>
        <authorList>
            <person name="Lovell J.T."/>
            <person name="Jenkins J."/>
            <person name="Shu S."/>
            <person name="Juenger T.E."/>
            <person name="Schmutz J."/>
        </authorList>
    </citation>
    <scope>NUCLEOTIDE SEQUENCE</scope>
    <source>
        <strain evidence="2">AP13</strain>
    </source>
</reference>
<evidence type="ECO:0000313" key="3">
    <source>
        <dbReference type="Proteomes" id="UP000823388"/>
    </source>
</evidence>
<evidence type="ECO:0000256" key="1">
    <source>
        <dbReference type="SAM" id="MobiDB-lite"/>
    </source>
</evidence>
<name>A0A8T0Q884_PANVG</name>
<protein>
    <submittedName>
        <fullName evidence="2">Uncharacterized protein</fullName>
    </submittedName>
</protein>
<feature type="region of interest" description="Disordered" evidence="1">
    <location>
        <begin position="1"/>
        <end position="210"/>
    </location>
</feature>
<dbReference type="EMBL" id="CM029050">
    <property type="protein sequence ID" value="KAG2569595.1"/>
    <property type="molecule type" value="Genomic_DNA"/>
</dbReference>
<keyword evidence="3" id="KW-1185">Reference proteome</keyword>
<dbReference type="Proteomes" id="UP000823388">
    <property type="component" value="Chromosome 7N"/>
</dbReference>
<feature type="compositionally biased region" description="Polar residues" evidence="1">
    <location>
        <begin position="122"/>
        <end position="134"/>
    </location>
</feature>
<feature type="compositionally biased region" description="Basic and acidic residues" evidence="1">
    <location>
        <begin position="185"/>
        <end position="203"/>
    </location>
</feature>
<evidence type="ECO:0000313" key="2">
    <source>
        <dbReference type="EMBL" id="KAG2569595.1"/>
    </source>
</evidence>
<feature type="compositionally biased region" description="Low complexity" evidence="1">
    <location>
        <begin position="145"/>
        <end position="184"/>
    </location>
</feature>
<dbReference type="AlphaFoldDB" id="A0A8T0Q884"/>
<feature type="compositionally biased region" description="Low complexity" evidence="1">
    <location>
        <begin position="1"/>
        <end position="42"/>
    </location>
</feature>
<accession>A0A8T0Q884</accession>
<organism evidence="2 3">
    <name type="scientific">Panicum virgatum</name>
    <name type="common">Blackwell switchgrass</name>
    <dbReference type="NCBI Taxonomy" id="38727"/>
    <lineage>
        <taxon>Eukaryota</taxon>
        <taxon>Viridiplantae</taxon>
        <taxon>Streptophyta</taxon>
        <taxon>Embryophyta</taxon>
        <taxon>Tracheophyta</taxon>
        <taxon>Spermatophyta</taxon>
        <taxon>Magnoliopsida</taxon>
        <taxon>Liliopsida</taxon>
        <taxon>Poales</taxon>
        <taxon>Poaceae</taxon>
        <taxon>PACMAD clade</taxon>
        <taxon>Panicoideae</taxon>
        <taxon>Panicodae</taxon>
        <taxon>Paniceae</taxon>
        <taxon>Panicinae</taxon>
        <taxon>Panicum</taxon>
        <taxon>Panicum sect. Hiantes</taxon>
    </lineage>
</organism>
<comment type="caution">
    <text evidence="2">The sequence shown here is derived from an EMBL/GenBank/DDBJ whole genome shotgun (WGS) entry which is preliminary data.</text>
</comment>
<proteinExistence type="predicted"/>
<sequence>MAPARTASTCSASDPPTTATSAPAACSAAHPDMARTSAATAASPPPAPATTASRPPSARHSRSTAASARSGSPAAPPSATRRASADAGPAATARGRFSLARQSAKRPRIPTRTARALAFSPAASTTVPALTLASSGPAAARSLPSLATWSSRATTSTASASPRPTSASTAMASAWSSSASPEAKAASRERPGERPEPVERGEARALGNEGADEVWVGGLLGRGDALDAHGAVCDAPLLDEAEEEGGEGES</sequence>
<feature type="compositionally biased region" description="Low complexity" evidence="1">
    <location>
        <begin position="63"/>
        <end position="82"/>
    </location>
</feature>